<dbReference type="EMBL" id="CP030058">
    <property type="protein sequence ID" value="QOZ64489.1"/>
    <property type="molecule type" value="Genomic_DNA"/>
</dbReference>
<dbReference type="OrthoDB" id="2375382at2"/>
<reference evidence="2 3" key="2">
    <citation type="submission" date="2018-06" db="EMBL/GenBank/DDBJ databases">
        <title>Comparative genomics of rhizobia nodulating Arachis hypogaea in China.</title>
        <authorList>
            <person name="Li Y."/>
        </authorList>
    </citation>
    <scope>NUCLEOTIDE SEQUENCE [LARGE SCALE GENOMIC DNA]</scope>
    <source>
        <strain evidence="2 3">CCBAU 51658</strain>
        <plasmid evidence="2 3">unnamed</plasmid>
    </source>
</reference>
<sequence>MTTVLTHKFAIVKSHWIRLVVPELGAGIATKDLMSVQLLAPLILSDDERAALTSLTKRRNTAQALALKARIVLTCAEGGQNKKVAAKLRLERRDGRQVAPPFL</sequence>
<dbReference type="AlphaFoldDB" id="A0A410VHY2"/>
<dbReference type="EMBL" id="BMHC01000040">
    <property type="protein sequence ID" value="GGI34181.1"/>
    <property type="molecule type" value="Genomic_DNA"/>
</dbReference>
<evidence type="ECO:0008006" key="5">
    <source>
        <dbReference type="Google" id="ProtNLM"/>
    </source>
</evidence>
<proteinExistence type="predicted"/>
<evidence type="ECO:0000313" key="4">
    <source>
        <dbReference type="Proteomes" id="UP000625079"/>
    </source>
</evidence>
<dbReference type="Proteomes" id="UP000593880">
    <property type="component" value="Plasmid unnamed"/>
</dbReference>
<evidence type="ECO:0000313" key="2">
    <source>
        <dbReference type="EMBL" id="QOZ64489.1"/>
    </source>
</evidence>
<geneLocation type="plasmid" evidence="2 3">
    <name>unnamed</name>
</geneLocation>
<keyword evidence="3" id="KW-1185">Reference proteome</keyword>
<protein>
    <recommendedName>
        <fullName evidence="5">HTH luxR-type domain-containing protein</fullName>
    </recommendedName>
</protein>
<dbReference type="RefSeq" id="WP_128929884.1">
    <property type="nucleotide sequence ID" value="NZ_BMHC01000040.1"/>
</dbReference>
<reference evidence="1" key="1">
    <citation type="journal article" date="2014" name="Int. J. Syst. Evol. Microbiol.">
        <title>Complete genome sequence of Corynebacterium casei LMG S-19264T (=DSM 44701T), isolated from a smear-ripened cheese.</title>
        <authorList>
            <consortium name="US DOE Joint Genome Institute (JGI-PGF)"/>
            <person name="Walter F."/>
            <person name="Albersmeier A."/>
            <person name="Kalinowski J."/>
            <person name="Ruckert C."/>
        </authorList>
    </citation>
    <scope>NUCLEOTIDE SEQUENCE</scope>
    <source>
        <strain evidence="1">CGMCC 1.15034</strain>
    </source>
</reference>
<accession>A0A410VHY2</accession>
<keyword evidence="2" id="KW-0614">Plasmid</keyword>
<evidence type="ECO:0000313" key="1">
    <source>
        <dbReference type="EMBL" id="GGI34181.1"/>
    </source>
</evidence>
<dbReference type="GeneID" id="39481059"/>
<evidence type="ECO:0000313" key="3">
    <source>
        <dbReference type="Proteomes" id="UP000593880"/>
    </source>
</evidence>
<dbReference type="Proteomes" id="UP000625079">
    <property type="component" value="Unassembled WGS sequence"/>
</dbReference>
<reference evidence="1" key="3">
    <citation type="submission" date="2022-12" db="EMBL/GenBank/DDBJ databases">
        <authorList>
            <person name="Sun Q."/>
            <person name="Zhou Y."/>
        </authorList>
    </citation>
    <scope>NUCLEOTIDE SEQUENCE</scope>
    <source>
        <strain evidence="1">CGMCC 1.15034</strain>
    </source>
</reference>
<organism evidence="1 4">
    <name type="scientific">Bradyrhizobium guangdongense</name>
    <dbReference type="NCBI Taxonomy" id="1325090"/>
    <lineage>
        <taxon>Bacteria</taxon>
        <taxon>Pseudomonadati</taxon>
        <taxon>Pseudomonadota</taxon>
        <taxon>Alphaproteobacteria</taxon>
        <taxon>Hyphomicrobiales</taxon>
        <taxon>Nitrobacteraceae</taxon>
        <taxon>Bradyrhizobium</taxon>
    </lineage>
</organism>
<name>A0A410VHY2_9BRAD</name>
<gene>
    <name evidence="1" type="ORF">GCM10010987_78120</name>
    <name evidence="2" type="ORF">XH86_38065</name>
</gene>